<proteinExistence type="predicted"/>
<dbReference type="AlphaFoldDB" id="A0A4Q5DAU4"/>
<sequence>MKKLLSYSTVFFLVFCLCSCGKGIVEEQGESESGNQATDEAYQKAQEIYRLTGCKVINAQTINTLNEVFIDSKGYKYLYGARNAGINKVFWFSKYDLKGDLIWENNTHPENENYSWAYLPKELSNGNIVVGCVVGEDDSPTSMAKTMFPTILSQDDGSAIFIKVLDRYLYSYINVYDNCFICGIDKEEIALNPNATLWFSQISNNGNIIQSKREMELPYGNTIWKDETNFVSANNAIITKGNTADITKTWKFYPQLPYYNSYSSHLSFEEDNIIASYDLTTVDGVVKYTYKILYNTGRVIESNNPNDEDKFDYLDFRKEYLAPDNMTVTMNSIDIINNNQGTTYYKIDYTLKNNTKSDIIPEGSFEAYYNLFTKGEFQTGFFNDLFPGESRMRTYTFKTLSNAPFMFIQYKHEWNGSESEILKTSLKWKADSNE</sequence>
<gene>
    <name evidence="1" type="ORF">GA560_19590</name>
</gene>
<dbReference type="EMBL" id="WDER01000067">
    <property type="protein sequence ID" value="KAB6079565.1"/>
    <property type="molecule type" value="Genomic_DNA"/>
</dbReference>
<evidence type="ECO:0000313" key="1">
    <source>
        <dbReference type="EMBL" id="KAB6079565.1"/>
    </source>
</evidence>
<dbReference type="Proteomes" id="UP000474077">
    <property type="component" value="Unassembled WGS sequence"/>
</dbReference>
<protein>
    <submittedName>
        <fullName evidence="1">Uncharacterized protein</fullName>
    </submittedName>
</protein>
<evidence type="ECO:0000313" key="2">
    <source>
        <dbReference type="Proteomes" id="UP000474077"/>
    </source>
</evidence>
<reference evidence="1 2" key="1">
    <citation type="journal article" date="2019" name="Nat. Med.">
        <title>A library of human gut bacterial isolates paired with longitudinal multiomics data enables mechanistic microbiome research.</title>
        <authorList>
            <person name="Poyet M."/>
            <person name="Groussin M."/>
            <person name="Gibbons S.M."/>
            <person name="Avila-Pacheco J."/>
            <person name="Jiang X."/>
            <person name="Kearney S.M."/>
            <person name="Perrotta A.R."/>
            <person name="Berdy B."/>
            <person name="Zhao S."/>
            <person name="Lieberman T.D."/>
            <person name="Swanson P.K."/>
            <person name="Smith M."/>
            <person name="Roesemann S."/>
            <person name="Alexander J.E."/>
            <person name="Rich S.A."/>
            <person name="Livny J."/>
            <person name="Vlamakis H."/>
            <person name="Clish C."/>
            <person name="Bullock K."/>
            <person name="Deik A."/>
            <person name="Scott J."/>
            <person name="Pierce K.A."/>
            <person name="Xavier R.J."/>
            <person name="Alm E.J."/>
        </authorList>
    </citation>
    <scope>NUCLEOTIDE SEQUENCE [LARGE SCALE GENOMIC DNA]</scope>
    <source>
        <strain evidence="1 2">BIOML-A73</strain>
    </source>
</reference>
<dbReference type="RefSeq" id="WP_151922151.1">
    <property type="nucleotide sequence ID" value="NZ_JAPNNX010000003.1"/>
</dbReference>
<organism evidence="1 2">
    <name type="scientific">Bacteroides xylanisolvens</name>
    <dbReference type="NCBI Taxonomy" id="371601"/>
    <lineage>
        <taxon>Bacteria</taxon>
        <taxon>Pseudomonadati</taxon>
        <taxon>Bacteroidota</taxon>
        <taxon>Bacteroidia</taxon>
        <taxon>Bacteroidales</taxon>
        <taxon>Bacteroidaceae</taxon>
        <taxon>Bacteroides</taxon>
    </lineage>
</organism>
<comment type="caution">
    <text evidence="1">The sequence shown here is derived from an EMBL/GenBank/DDBJ whole genome shotgun (WGS) entry which is preliminary data.</text>
</comment>
<name>A0A4Q5DAU4_9BACE</name>
<accession>A0A4Q5DAU4</accession>